<comment type="caution">
    <text evidence="1">The sequence shown here is derived from an EMBL/GenBank/DDBJ whole genome shotgun (WGS) entry which is preliminary data.</text>
</comment>
<dbReference type="Proteomes" id="UP000298663">
    <property type="component" value="Unassembled WGS sequence"/>
</dbReference>
<accession>A0A4U5NCF3</accession>
<gene>
    <name evidence="1" type="ORF">L596_014538</name>
</gene>
<reference evidence="1 2" key="1">
    <citation type="journal article" date="2015" name="Genome Biol.">
        <title>Comparative genomics of Steinernema reveals deeply conserved gene regulatory networks.</title>
        <authorList>
            <person name="Dillman A.R."/>
            <person name="Macchietto M."/>
            <person name="Porter C.F."/>
            <person name="Rogers A."/>
            <person name="Williams B."/>
            <person name="Antoshechkin I."/>
            <person name="Lee M.M."/>
            <person name="Goodwin Z."/>
            <person name="Lu X."/>
            <person name="Lewis E.E."/>
            <person name="Goodrich-Blair H."/>
            <person name="Stock S.P."/>
            <person name="Adams B.J."/>
            <person name="Sternberg P.W."/>
            <person name="Mortazavi A."/>
        </authorList>
    </citation>
    <scope>NUCLEOTIDE SEQUENCE [LARGE SCALE GENOMIC DNA]</scope>
    <source>
        <strain evidence="1 2">ALL</strain>
    </source>
</reference>
<organism evidence="1 2">
    <name type="scientific">Steinernema carpocapsae</name>
    <name type="common">Entomopathogenic nematode</name>
    <dbReference type="NCBI Taxonomy" id="34508"/>
    <lineage>
        <taxon>Eukaryota</taxon>
        <taxon>Metazoa</taxon>
        <taxon>Ecdysozoa</taxon>
        <taxon>Nematoda</taxon>
        <taxon>Chromadorea</taxon>
        <taxon>Rhabditida</taxon>
        <taxon>Tylenchina</taxon>
        <taxon>Panagrolaimomorpha</taxon>
        <taxon>Strongyloidoidea</taxon>
        <taxon>Steinernematidae</taxon>
        <taxon>Steinernema</taxon>
    </lineage>
</organism>
<evidence type="ECO:0000313" key="2">
    <source>
        <dbReference type="Proteomes" id="UP000298663"/>
    </source>
</evidence>
<reference evidence="1 2" key="2">
    <citation type="journal article" date="2019" name="G3 (Bethesda)">
        <title>Hybrid Assembly of the Genome of the Entomopathogenic Nematode Steinernema carpocapsae Identifies the X-Chromosome.</title>
        <authorList>
            <person name="Serra L."/>
            <person name="Macchietto M."/>
            <person name="Macias-Munoz A."/>
            <person name="McGill C.J."/>
            <person name="Rodriguez I.M."/>
            <person name="Rodriguez B."/>
            <person name="Murad R."/>
            <person name="Mortazavi A."/>
        </authorList>
    </citation>
    <scope>NUCLEOTIDE SEQUENCE [LARGE SCALE GENOMIC DNA]</scope>
    <source>
        <strain evidence="1 2">ALL</strain>
    </source>
</reference>
<dbReference type="AlphaFoldDB" id="A0A4U5NCF3"/>
<protein>
    <submittedName>
        <fullName evidence="1">Uncharacterized protein</fullName>
    </submittedName>
</protein>
<keyword evidence="2" id="KW-1185">Reference proteome</keyword>
<sequence>MHAVGEHIAYRTSSESSIAAVRERTIRILEVREVTLLPCSTRGYPGQTAKSLTGAAWRTPGTFRVRERFVGRGKRIFWRNNSTN</sequence>
<dbReference type="EMBL" id="AZBU02000004">
    <property type="protein sequence ID" value="TKR80468.1"/>
    <property type="molecule type" value="Genomic_DNA"/>
</dbReference>
<proteinExistence type="predicted"/>
<name>A0A4U5NCF3_STECR</name>
<evidence type="ECO:0000313" key="1">
    <source>
        <dbReference type="EMBL" id="TKR80468.1"/>
    </source>
</evidence>